<protein>
    <submittedName>
        <fullName evidence="3">Uncharacterized protein</fullName>
    </submittedName>
</protein>
<dbReference type="Gramene" id="mRNA:HanXRQr2_Chr11g0484911">
    <property type="protein sequence ID" value="mRNA:HanXRQr2_Chr11g0484911"/>
    <property type="gene ID" value="HanXRQr2_Chr11g0484911"/>
</dbReference>
<evidence type="ECO:0000313" key="2">
    <source>
        <dbReference type="EMBL" id="KAF5781544.1"/>
    </source>
</evidence>
<evidence type="ECO:0000313" key="4">
    <source>
        <dbReference type="Proteomes" id="UP000215914"/>
    </source>
</evidence>
<dbReference type="Proteomes" id="UP000215914">
    <property type="component" value="Chromosome 11"/>
</dbReference>
<feature type="region of interest" description="Disordered" evidence="1">
    <location>
        <begin position="263"/>
        <end position="294"/>
    </location>
</feature>
<reference evidence="3" key="2">
    <citation type="submission" date="2017-02" db="EMBL/GenBank/DDBJ databases">
        <title>Sunflower complete genome.</title>
        <authorList>
            <person name="Langlade N."/>
            <person name="Munos S."/>
        </authorList>
    </citation>
    <scope>NUCLEOTIDE SEQUENCE [LARGE SCALE GENOMIC DNA]</scope>
    <source>
        <tissue evidence="3">Leaves</tissue>
    </source>
</reference>
<proteinExistence type="predicted"/>
<evidence type="ECO:0000313" key="3">
    <source>
        <dbReference type="EMBL" id="OTG08087.1"/>
    </source>
</evidence>
<feature type="region of interest" description="Disordered" evidence="1">
    <location>
        <begin position="60"/>
        <end position="94"/>
    </location>
</feature>
<feature type="compositionally biased region" description="Polar residues" evidence="1">
    <location>
        <begin position="82"/>
        <end position="94"/>
    </location>
</feature>
<dbReference type="OrthoDB" id="1671977at2759"/>
<dbReference type="EMBL" id="CM007900">
    <property type="protein sequence ID" value="OTG08087.1"/>
    <property type="molecule type" value="Genomic_DNA"/>
</dbReference>
<gene>
    <name evidence="3" type="ORF">HannXRQ_Chr11g0337701</name>
    <name evidence="2" type="ORF">HanXRQr2_Chr11g0484911</name>
</gene>
<keyword evidence="4" id="KW-1185">Reference proteome</keyword>
<dbReference type="STRING" id="4232.A0A251TAB2"/>
<dbReference type="OMA" id="YMGQFSF"/>
<accession>A0A251TAB2</accession>
<dbReference type="InParanoid" id="A0A251TAB2"/>
<reference evidence="2" key="3">
    <citation type="submission" date="2020-06" db="EMBL/GenBank/DDBJ databases">
        <title>Helianthus annuus Genome sequencing and assembly Release 2.</title>
        <authorList>
            <person name="Gouzy J."/>
            <person name="Langlade N."/>
            <person name="Munos S."/>
        </authorList>
    </citation>
    <scope>NUCLEOTIDE SEQUENCE</scope>
    <source>
        <tissue evidence="2">Leaves</tissue>
    </source>
</reference>
<dbReference type="EMBL" id="MNCJ02000326">
    <property type="protein sequence ID" value="KAF5781544.1"/>
    <property type="molecule type" value="Genomic_DNA"/>
</dbReference>
<dbReference type="AlphaFoldDB" id="A0A251TAB2"/>
<sequence length="371" mass="41670">MADFEPPSFSLGLDCDLFDSEPQTTPVVTLDTDPSSSNHFSLPFATFQHNGHDFETLIVDDSEPEYPDSHPNQKRRRRRLTGATSSSSPVSELHSTAVIDDEDISVFSSQEDRRRDQHLHTQHHVVYTSSNDREPVPACCINAVFPKLSAGTPRGFHSTDSDSDCYDPVVSRKCNGSDSNSNLRKFDDLPQHVKRKQNVSNAREDFPNAYCYFFHDDPRIQELVRSRLPYFSPLGSMLNMDLEQPGTAKIDYMGQFSFGESSKQAARTLTDKKSSTSRKDLRKSNTEEMSHGWVNPKLGVDKVTTKGAAKRKVHTARQSAGHWITGSDGKRVYVGKSGQELTGRVAYIQYKKESGLGFKKVKRKSVSKKKK</sequence>
<reference evidence="2 4" key="1">
    <citation type="journal article" date="2017" name="Nature">
        <title>The sunflower genome provides insights into oil metabolism, flowering and Asterid evolution.</title>
        <authorList>
            <person name="Badouin H."/>
            <person name="Gouzy J."/>
            <person name="Grassa C.J."/>
            <person name="Murat F."/>
            <person name="Staton S.E."/>
            <person name="Cottret L."/>
            <person name="Lelandais-Briere C."/>
            <person name="Owens G.L."/>
            <person name="Carrere S."/>
            <person name="Mayjonade B."/>
            <person name="Legrand L."/>
            <person name="Gill N."/>
            <person name="Kane N.C."/>
            <person name="Bowers J.E."/>
            <person name="Hubner S."/>
            <person name="Bellec A."/>
            <person name="Berard A."/>
            <person name="Berges H."/>
            <person name="Blanchet N."/>
            <person name="Boniface M.C."/>
            <person name="Brunel D."/>
            <person name="Catrice O."/>
            <person name="Chaidir N."/>
            <person name="Claudel C."/>
            <person name="Donnadieu C."/>
            <person name="Faraut T."/>
            <person name="Fievet G."/>
            <person name="Helmstetter N."/>
            <person name="King M."/>
            <person name="Knapp S.J."/>
            <person name="Lai Z."/>
            <person name="Le Paslier M.C."/>
            <person name="Lippi Y."/>
            <person name="Lorenzon L."/>
            <person name="Mandel J.R."/>
            <person name="Marage G."/>
            <person name="Marchand G."/>
            <person name="Marquand E."/>
            <person name="Bret-Mestries E."/>
            <person name="Morien E."/>
            <person name="Nambeesan S."/>
            <person name="Nguyen T."/>
            <person name="Pegot-Espagnet P."/>
            <person name="Pouilly N."/>
            <person name="Raftis F."/>
            <person name="Sallet E."/>
            <person name="Schiex T."/>
            <person name="Thomas J."/>
            <person name="Vandecasteele C."/>
            <person name="Vares D."/>
            <person name="Vear F."/>
            <person name="Vautrin S."/>
            <person name="Crespi M."/>
            <person name="Mangin B."/>
            <person name="Burke J.M."/>
            <person name="Salse J."/>
            <person name="Munos S."/>
            <person name="Vincourt P."/>
            <person name="Rieseberg L.H."/>
            <person name="Langlade N.B."/>
        </authorList>
    </citation>
    <scope>NUCLEOTIDE SEQUENCE [LARGE SCALE GENOMIC DNA]</scope>
    <source>
        <strain evidence="4">cv. SF193</strain>
        <tissue evidence="2">Leaves</tissue>
    </source>
</reference>
<dbReference type="PANTHER" id="PTHR38371">
    <property type="entry name" value="RHO GTPASE-ACTIVATING PROTEIN"/>
    <property type="match status" value="1"/>
</dbReference>
<evidence type="ECO:0000256" key="1">
    <source>
        <dbReference type="SAM" id="MobiDB-lite"/>
    </source>
</evidence>
<dbReference type="PANTHER" id="PTHR38371:SF1">
    <property type="entry name" value="RHO GTPASE-ACTIVATING PROTEIN"/>
    <property type="match status" value="1"/>
</dbReference>
<organism evidence="3 4">
    <name type="scientific">Helianthus annuus</name>
    <name type="common">Common sunflower</name>
    <dbReference type="NCBI Taxonomy" id="4232"/>
    <lineage>
        <taxon>Eukaryota</taxon>
        <taxon>Viridiplantae</taxon>
        <taxon>Streptophyta</taxon>
        <taxon>Embryophyta</taxon>
        <taxon>Tracheophyta</taxon>
        <taxon>Spermatophyta</taxon>
        <taxon>Magnoliopsida</taxon>
        <taxon>eudicotyledons</taxon>
        <taxon>Gunneridae</taxon>
        <taxon>Pentapetalae</taxon>
        <taxon>asterids</taxon>
        <taxon>campanulids</taxon>
        <taxon>Asterales</taxon>
        <taxon>Asteraceae</taxon>
        <taxon>Asteroideae</taxon>
        <taxon>Heliantheae alliance</taxon>
        <taxon>Heliantheae</taxon>
        <taxon>Helianthus</taxon>
    </lineage>
</organism>
<name>A0A251TAB2_HELAN</name>
<feature type="compositionally biased region" description="Basic and acidic residues" evidence="1">
    <location>
        <begin position="269"/>
        <end position="290"/>
    </location>
</feature>